<proteinExistence type="inferred from homology"/>
<comment type="similarity">
    <text evidence="1">Belongs to the 4-hydroxybenzoyl-CoA thioesterase family.</text>
</comment>
<dbReference type="NCBIfam" id="TIGR00051">
    <property type="entry name" value="YbgC/FadM family acyl-CoA thioesterase"/>
    <property type="match status" value="1"/>
</dbReference>
<sequence length="133" mass="15013">MNTYLVSYADTDAGGVLHHAKYLELAETGRHWWLKRRELSFSRLNKEHGVSLVVHAIAAKYQAAIFLEDELEVKTVLRSIDRSGVVWQTRISSRNTLCCAVTTRMVCVQAAEKTIMAMPDYLIAKLTAEVESD</sequence>
<accession>A0ABS7XC80</accession>
<protein>
    <submittedName>
        <fullName evidence="3">Acyl-CoA thioesterase</fullName>
    </submittedName>
</protein>
<dbReference type="CDD" id="cd00586">
    <property type="entry name" value="4HBT"/>
    <property type="match status" value="1"/>
</dbReference>
<name>A0ABS7XC80_9GAMM</name>
<dbReference type="Proteomes" id="UP000663814">
    <property type="component" value="Unassembled WGS sequence"/>
</dbReference>
<dbReference type="PANTHER" id="PTHR31793:SF37">
    <property type="entry name" value="ACYL-COA THIOESTER HYDROLASE YBGC"/>
    <property type="match status" value="1"/>
</dbReference>
<dbReference type="Pfam" id="PF13279">
    <property type="entry name" value="4HBT_2"/>
    <property type="match status" value="1"/>
</dbReference>
<keyword evidence="4" id="KW-1185">Reference proteome</keyword>
<evidence type="ECO:0000256" key="1">
    <source>
        <dbReference type="ARBA" id="ARBA00005953"/>
    </source>
</evidence>
<dbReference type="EMBL" id="JAERPS020000006">
    <property type="protein sequence ID" value="MBZ9613147.1"/>
    <property type="molecule type" value="Genomic_DNA"/>
</dbReference>
<reference evidence="3 4" key="1">
    <citation type="submission" date="2020-12" db="EMBL/GenBank/DDBJ databases">
        <authorList>
            <person name="Ruan W."/>
            <person name="Khan S.A."/>
            <person name="Jeon C.O."/>
        </authorList>
    </citation>
    <scope>NUCLEOTIDE SEQUENCE [LARGE SCALE GENOMIC DNA]</scope>
    <source>
        <strain evidence="3 4">MA-13</strain>
    </source>
</reference>
<dbReference type="PIRSF" id="PIRSF003230">
    <property type="entry name" value="YbgC"/>
    <property type="match status" value="1"/>
</dbReference>
<keyword evidence="2" id="KW-0378">Hydrolase</keyword>
<evidence type="ECO:0000313" key="3">
    <source>
        <dbReference type="EMBL" id="MBZ9613147.1"/>
    </source>
</evidence>
<evidence type="ECO:0000313" key="4">
    <source>
        <dbReference type="Proteomes" id="UP000663814"/>
    </source>
</evidence>
<dbReference type="PANTHER" id="PTHR31793">
    <property type="entry name" value="4-HYDROXYBENZOYL-COA THIOESTERASE FAMILY MEMBER"/>
    <property type="match status" value="1"/>
</dbReference>
<dbReference type="InterPro" id="IPR050563">
    <property type="entry name" value="4-hydroxybenzoyl-CoA_TE"/>
</dbReference>
<comment type="caution">
    <text evidence="3">The sequence shown here is derived from an EMBL/GenBank/DDBJ whole genome shotgun (WGS) entry which is preliminary data.</text>
</comment>
<dbReference type="RefSeq" id="WP_205311850.1">
    <property type="nucleotide sequence ID" value="NZ_JAERPS020000006.1"/>
</dbReference>
<gene>
    <name evidence="3" type="ORF">I4W93_016275</name>
</gene>
<reference evidence="3 4" key="2">
    <citation type="submission" date="2021-08" db="EMBL/GenBank/DDBJ databases">
        <title>Rheinheimera aquimaris sp. nov., isolated from seawater of the East Sea in Korea.</title>
        <authorList>
            <person name="Kim K.H."/>
            <person name="Wenting R."/>
            <person name="Kim K.R."/>
            <person name="Jeon C.O."/>
        </authorList>
    </citation>
    <scope>NUCLEOTIDE SEQUENCE [LARGE SCALE GENOMIC DNA]</scope>
    <source>
        <strain evidence="3 4">MA-13</strain>
    </source>
</reference>
<dbReference type="InterPro" id="IPR029069">
    <property type="entry name" value="HotDog_dom_sf"/>
</dbReference>
<dbReference type="SUPFAM" id="SSF54637">
    <property type="entry name" value="Thioesterase/thiol ester dehydrase-isomerase"/>
    <property type="match status" value="1"/>
</dbReference>
<evidence type="ECO:0000256" key="2">
    <source>
        <dbReference type="ARBA" id="ARBA00022801"/>
    </source>
</evidence>
<dbReference type="InterPro" id="IPR006684">
    <property type="entry name" value="YbgC/YbaW"/>
</dbReference>
<dbReference type="Gene3D" id="3.10.129.10">
    <property type="entry name" value="Hotdog Thioesterase"/>
    <property type="match status" value="1"/>
</dbReference>
<organism evidence="3 4">
    <name type="scientific">Rheinheimera maricola</name>
    <dbReference type="NCBI Taxonomy" id="2793282"/>
    <lineage>
        <taxon>Bacteria</taxon>
        <taxon>Pseudomonadati</taxon>
        <taxon>Pseudomonadota</taxon>
        <taxon>Gammaproteobacteria</taxon>
        <taxon>Chromatiales</taxon>
        <taxon>Chromatiaceae</taxon>
        <taxon>Rheinheimera</taxon>
    </lineage>
</organism>